<sequence length="165" mass="17553">MAGLCEGGNEPLSSLKAINSRTVDTVICLFYDALSTAKTCGYLASEGDEGDNASATSPGSSAESYPAFALNEMRENPGKTLNQHRKLPSICSYWVEGKPLKNLKKPQPGNLPQPGIEPGPPGFAARRSDRYSTGVDMPILQLKHCEIAVQGVLQLRSSYGRAAPG</sequence>
<keyword evidence="2" id="KW-1185">Reference proteome</keyword>
<organism evidence="1 2">
    <name type="scientific">Periplaneta americana</name>
    <name type="common">American cockroach</name>
    <name type="synonym">Blatta americana</name>
    <dbReference type="NCBI Taxonomy" id="6978"/>
    <lineage>
        <taxon>Eukaryota</taxon>
        <taxon>Metazoa</taxon>
        <taxon>Ecdysozoa</taxon>
        <taxon>Arthropoda</taxon>
        <taxon>Hexapoda</taxon>
        <taxon>Insecta</taxon>
        <taxon>Pterygota</taxon>
        <taxon>Neoptera</taxon>
        <taxon>Polyneoptera</taxon>
        <taxon>Dictyoptera</taxon>
        <taxon>Blattodea</taxon>
        <taxon>Blattoidea</taxon>
        <taxon>Blattidae</taxon>
        <taxon>Blattinae</taxon>
        <taxon>Periplaneta</taxon>
    </lineage>
</organism>
<comment type="caution">
    <text evidence="1">The sequence shown here is derived from an EMBL/GenBank/DDBJ whole genome shotgun (WGS) entry which is preliminary data.</text>
</comment>
<proteinExistence type="predicted"/>
<evidence type="ECO:0000313" key="2">
    <source>
        <dbReference type="Proteomes" id="UP001148838"/>
    </source>
</evidence>
<reference evidence="1 2" key="1">
    <citation type="journal article" date="2022" name="Allergy">
        <title>Genome assembly and annotation of Periplaneta americana reveal a comprehensive cockroach allergen profile.</title>
        <authorList>
            <person name="Wang L."/>
            <person name="Xiong Q."/>
            <person name="Saelim N."/>
            <person name="Wang L."/>
            <person name="Nong W."/>
            <person name="Wan A.T."/>
            <person name="Shi M."/>
            <person name="Liu X."/>
            <person name="Cao Q."/>
            <person name="Hui J.H.L."/>
            <person name="Sookrung N."/>
            <person name="Leung T.F."/>
            <person name="Tungtrongchitr A."/>
            <person name="Tsui S.K.W."/>
        </authorList>
    </citation>
    <scope>NUCLEOTIDE SEQUENCE [LARGE SCALE GENOMIC DNA]</scope>
    <source>
        <strain evidence="1">PWHHKU_190912</strain>
    </source>
</reference>
<dbReference type="Proteomes" id="UP001148838">
    <property type="component" value="Unassembled WGS sequence"/>
</dbReference>
<evidence type="ECO:0000313" key="1">
    <source>
        <dbReference type="EMBL" id="KAJ4440495.1"/>
    </source>
</evidence>
<accession>A0ABQ8T3L1</accession>
<dbReference type="EMBL" id="JAJSOF020000017">
    <property type="protein sequence ID" value="KAJ4440495.1"/>
    <property type="molecule type" value="Genomic_DNA"/>
</dbReference>
<name>A0ABQ8T3L1_PERAM</name>
<gene>
    <name evidence="1" type="ORF">ANN_08636</name>
</gene>
<protein>
    <submittedName>
        <fullName evidence="1">Uncharacterized protein</fullName>
    </submittedName>
</protein>